<evidence type="ECO:0000313" key="6">
    <source>
        <dbReference type="EMBL" id="KAL0577792.1"/>
    </source>
</evidence>
<gene>
    <name evidence="6" type="ORF">V5O48_004193</name>
</gene>
<feature type="compositionally biased region" description="Basic and acidic residues" evidence="5">
    <location>
        <begin position="132"/>
        <end position="151"/>
    </location>
</feature>
<proteinExistence type="predicted"/>
<feature type="compositionally biased region" description="Polar residues" evidence="5">
    <location>
        <begin position="157"/>
        <end position="170"/>
    </location>
</feature>
<dbReference type="PANTHER" id="PTHR23057">
    <property type="entry name" value="JUXTAPOSED WITH ANOTHER ZINC FINGER PROTEIN 1"/>
    <property type="match status" value="1"/>
</dbReference>
<evidence type="ECO:0000313" key="7">
    <source>
        <dbReference type="Proteomes" id="UP001465976"/>
    </source>
</evidence>
<keyword evidence="4" id="KW-0862">Zinc</keyword>
<organism evidence="6 7">
    <name type="scientific">Marasmius crinis-equi</name>
    <dbReference type="NCBI Taxonomy" id="585013"/>
    <lineage>
        <taxon>Eukaryota</taxon>
        <taxon>Fungi</taxon>
        <taxon>Dikarya</taxon>
        <taxon>Basidiomycota</taxon>
        <taxon>Agaricomycotina</taxon>
        <taxon>Agaricomycetes</taxon>
        <taxon>Agaricomycetidae</taxon>
        <taxon>Agaricales</taxon>
        <taxon>Marasmiineae</taxon>
        <taxon>Marasmiaceae</taxon>
        <taxon>Marasmius</taxon>
    </lineage>
</organism>
<sequence>MDSSSSHGFVDGSSGPGSLLISRRSCHCRSLEQSKTTPQPQGSHPYRPQFQDALRVPDLQEGTRQNFTCCGVQLANLHALIGHLHQHLHILIVIPPAANNDPLRPLQMPLFQPIPHSPSGQEQSAYNQQQRQWREQHNLHPTQDAHDDVELHGGQLPMSTSHASLQSSGFYSPPDLPPSSLPSPCINISGTSSSSLADAYPGGFPYAEKQQSAVAQHNANPDDPSTSQPLPPFSTASRQCASAFEATTVISQSSNAEHAGQLPLSLPPSISPRPSISKAVYRRYAAGDSPNIDGDSTPAPMSSTGMRYDMEFETDGIQSTVHRTPTILFNDMVEPSTPGRIGVGSPVSAFNSPPALANPEPSDPVVALRSSSKLGRTAHGGGVSGGKSKACRLPGSKPFRCPRPDCVKTYKQLSGLNYHTTYGKCTTITSEVEEQAGRFECRVGDCPRRYKYKWGLLYHYETSGKHGQEGFAMLADGVHPCLQEELDRCAA</sequence>
<keyword evidence="2" id="KW-0677">Repeat</keyword>
<keyword evidence="7" id="KW-1185">Reference proteome</keyword>
<accession>A0ABR3FRI8</accession>
<keyword evidence="3" id="KW-0863">Zinc-finger</keyword>
<evidence type="ECO:0008006" key="8">
    <source>
        <dbReference type="Google" id="ProtNLM"/>
    </source>
</evidence>
<dbReference type="InterPro" id="IPR051580">
    <property type="entry name" value="ZnF-Chromatin_assoc"/>
</dbReference>
<evidence type="ECO:0000256" key="3">
    <source>
        <dbReference type="ARBA" id="ARBA00022771"/>
    </source>
</evidence>
<reference evidence="6 7" key="1">
    <citation type="submission" date="2024-02" db="EMBL/GenBank/DDBJ databases">
        <title>A draft genome for the cacao thread blight pathogen Marasmius crinis-equi.</title>
        <authorList>
            <person name="Cohen S.P."/>
            <person name="Baruah I.K."/>
            <person name="Amoako-Attah I."/>
            <person name="Bukari Y."/>
            <person name="Meinhardt L.W."/>
            <person name="Bailey B.A."/>
        </authorList>
    </citation>
    <scope>NUCLEOTIDE SEQUENCE [LARGE SCALE GENOMIC DNA]</scope>
    <source>
        <strain evidence="6 7">GH-76</strain>
    </source>
</reference>
<evidence type="ECO:0000256" key="4">
    <source>
        <dbReference type="ARBA" id="ARBA00022833"/>
    </source>
</evidence>
<dbReference type="EMBL" id="JBAHYK010000137">
    <property type="protein sequence ID" value="KAL0577792.1"/>
    <property type="molecule type" value="Genomic_DNA"/>
</dbReference>
<dbReference type="PANTHER" id="PTHR23057:SF0">
    <property type="entry name" value="JUXTAPOSED WITH ANOTHER ZINC FINGER PROTEIN 1"/>
    <property type="match status" value="1"/>
</dbReference>
<evidence type="ECO:0000256" key="1">
    <source>
        <dbReference type="ARBA" id="ARBA00022723"/>
    </source>
</evidence>
<feature type="region of interest" description="Disordered" evidence="5">
    <location>
        <begin position="110"/>
        <end position="187"/>
    </location>
</feature>
<feature type="compositionally biased region" description="Polar residues" evidence="5">
    <location>
        <begin position="31"/>
        <end position="42"/>
    </location>
</feature>
<protein>
    <recommendedName>
        <fullName evidence="8">C2H2-type domain-containing protein</fullName>
    </recommendedName>
</protein>
<name>A0ABR3FRI8_9AGAR</name>
<evidence type="ECO:0000256" key="2">
    <source>
        <dbReference type="ARBA" id="ARBA00022737"/>
    </source>
</evidence>
<feature type="region of interest" description="Disordered" evidence="5">
    <location>
        <begin position="30"/>
        <end position="49"/>
    </location>
</feature>
<comment type="caution">
    <text evidence="6">The sequence shown here is derived from an EMBL/GenBank/DDBJ whole genome shotgun (WGS) entry which is preliminary data.</text>
</comment>
<feature type="region of interest" description="Disordered" evidence="5">
    <location>
        <begin position="209"/>
        <end position="238"/>
    </location>
</feature>
<evidence type="ECO:0000256" key="5">
    <source>
        <dbReference type="SAM" id="MobiDB-lite"/>
    </source>
</evidence>
<feature type="compositionally biased region" description="Polar residues" evidence="5">
    <location>
        <begin position="118"/>
        <end position="131"/>
    </location>
</feature>
<keyword evidence="1" id="KW-0479">Metal-binding</keyword>
<dbReference type="Proteomes" id="UP001465976">
    <property type="component" value="Unassembled WGS sequence"/>
</dbReference>